<evidence type="ECO:0008006" key="4">
    <source>
        <dbReference type="Google" id="ProtNLM"/>
    </source>
</evidence>
<sequence length="210" mass="23162">MRKPIQLLLLLPCLLAAGCTSVDPGLRNTVVVHYQHVANVHRIAFSNPVSLRRNEAIRFVQPLESQGFWAVFVVCSIDVTGANVPAFYYDIDRFRVQFGGRRFGPLRPYTLRLDDSIELNTRTDTAAIVDAIAAEIHEGPPSQVFRHGFYTNLDYRFAIYVPQGLTDYAGEELPLRYVGGNTMVLGNGTPPSDIPVAGADGTGITARCRP</sequence>
<dbReference type="Proteomes" id="UP001205560">
    <property type="component" value="Unassembled WGS sequence"/>
</dbReference>
<accession>A0ABT2ABV2</accession>
<gene>
    <name evidence="2" type="ORF">NX782_21020</name>
</gene>
<name>A0ABT2ABV2_9BURK</name>
<dbReference type="EMBL" id="JANUGX010000029">
    <property type="protein sequence ID" value="MCS0591679.1"/>
    <property type="molecule type" value="Genomic_DNA"/>
</dbReference>
<evidence type="ECO:0000313" key="3">
    <source>
        <dbReference type="Proteomes" id="UP001205560"/>
    </source>
</evidence>
<keyword evidence="1" id="KW-0732">Signal</keyword>
<reference evidence="2 3" key="1">
    <citation type="submission" date="2022-08" db="EMBL/GenBank/DDBJ databases">
        <title>Reclassification of Massilia species as members of the genera Telluria, Duganella, Pseudoduganella, Mokoshia gen. nov. and Zemynaea gen. nov. using orthogonal and non-orthogonal genome-based approaches.</title>
        <authorList>
            <person name="Bowman J.P."/>
        </authorList>
    </citation>
    <scope>NUCLEOTIDE SEQUENCE [LARGE SCALE GENOMIC DNA]</scope>
    <source>
        <strain evidence="2 3">LMG 28164</strain>
    </source>
</reference>
<dbReference type="PROSITE" id="PS51257">
    <property type="entry name" value="PROKAR_LIPOPROTEIN"/>
    <property type="match status" value="1"/>
</dbReference>
<comment type="caution">
    <text evidence="2">The sequence shown here is derived from an EMBL/GenBank/DDBJ whole genome shotgun (WGS) entry which is preliminary data.</text>
</comment>
<feature type="signal peptide" evidence="1">
    <location>
        <begin position="1"/>
        <end position="22"/>
    </location>
</feature>
<keyword evidence="3" id="KW-1185">Reference proteome</keyword>
<protein>
    <recommendedName>
        <fullName evidence="4">Lipoprotein</fullName>
    </recommendedName>
</protein>
<feature type="chain" id="PRO_5047293623" description="Lipoprotein" evidence="1">
    <location>
        <begin position="23"/>
        <end position="210"/>
    </location>
</feature>
<evidence type="ECO:0000313" key="2">
    <source>
        <dbReference type="EMBL" id="MCS0591679.1"/>
    </source>
</evidence>
<evidence type="ECO:0000256" key="1">
    <source>
        <dbReference type="SAM" id="SignalP"/>
    </source>
</evidence>
<organism evidence="2 3">
    <name type="scientific">Massilia norwichensis</name>
    <dbReference type="NCBI Taxonomy" id="1442366"/>
    <lineage>
        <taxon>Bacteria</taxon>
        <taxon>Pseudomonadati</taxon>
        <taxon>Pseudomonadota</taxon>
        <taxon>Betaproteobacteria</taxon>
        <taxon>Burkholderiales</taxon>
        <taxon>Oxalobacteraceae</taxon>
        <taxon>Telluria group</taxon>
        <taxon>Massilia</taxon>
    </lineage>
</organism>
<proteinExistence type="predicted"/>
<dbReference type="RefSeq" id="WP_258847447.1">
    <property type="nucleotide sequence ID" value="NZ_JANUGX010000029.1"/>
</dbReference>